<evidence type="ECO:0000259" key="3">
    <source>
        <dbReference type="Pfam" id="PF01212"/>
    </source>
</evidence>
<accession>A0A0S8K0P4</accession>
<evidence type="ECO:0000313" key="4">
    <source>
        <dbReference type="EMBL" id="KPL15575.1"/>
    </source>
</evidence>
<evidence type="ECO:0000256" key="1">
    <source>
        <dbReference type="ARBA" id="ARBA00001933"/>
    </source>
</evidence>
<protein>
    <recommendedName>
        <fullName evidence="3">Aromatic amino acid beta-eliminating lyase/threonine aldolase domain-containing protein</fullName>
    </recommendedName>
</protein>
<sequence>MNHSVELKKIYTAEQRAEMLDRVGLNVFFFPSEMITGCDLLSDSGVTTMTSEQWAALHLGDEAYGSNRGYFMLKDQIRNTLGEAFFDEPDTGEPNAFIFHQGRSSEDAFFTHLGRLGKGLVIPSNGHFDTTGANIEANMMQAVNLFSDELLAAETDARFKGNMNIQKLKSLLDESHDRVPLVYLTITNNTAGGQPVSMANIREVSDVTRKHDIPLFFDACRFAENAWFVKQYEAGYAQKEIKEIVQEMFSYADGFTISFKKDGLVNMGGGLFLRKNDMFLKKYPQIPNDILDYQILKEGHPTYGGLSGRDIMALVFGLRLVTGDAYLTSR</sequence>
<dbReference type="InterPro" id="IPR015421">
    <property type="entry name" value="PyrdxlP-dep_Trfase_major"/>
</dbReference>
<dbReference type="Proteomes" id="UP000050975">
    <property type="component" value="Unassembled WGS sequence"/>
</dbReference>
<dbReference type="GO" id="GO:0006520">
    <property type="term" value="P:amino acid metabolic process"/>
    <property type="evidence" value="ECO:0007669"/>
    <property type="project" value="InterPro"/>
</dbReference>
<dbReference type="GO" id="GO:0016829">
    <property type="term" value="F:lyase activity"/>
    <property type="evidence" value="ECO:0007669"/>
    <property type="project" value="InterPro"/>
</dbReference>
<dbReference type="AlphaFoldDB" id="A0A0S8K0P4"/>
<name>A0A0S8K0P4_UNCW3</name>
<dbReference type="NCBIfam" id="NF009709">
    <property type="entry name" value="PRK13238.1"/>
    <property type="match status" value="1"/>
</dbReference>
<comment type="cofactor">
    <cofactor evidence="1">
        <name>pyridoxal 5'-phosphate</name>
        <dbReference type="ChEBI" id="CHEBI:597326"/>
    </cofactor>
</comment>
<proteinExistence type="predicted"/>
<organism evidence="4 5">
    <name type="scientific">candidate division WOR_3 bacterium SM1_77</name>
    <dbReference type="NCBI Taxonomy" id="1703778"/>
    <lineage>
        <taxon>Bacteria</taxon>
        <taxon>Bacteria division WOR-3</taxon>
    </lineage>
</organism>
<dbReference type="PANTHER" id="PTHR32325:SF4">
    <property type="entry name" value="TRYPTOPHANASE"/>
    <property type="match status" value="1"/>
</dbReference>
<comment type="caution">
    <text evidence="4">The sequence shown here is derived from an EMBL/GenBank/DDBJ whole genome shotgun (WGS) entry which is preliminary data.</text>
</comment>
<dbReference type="InterPro" id="IPR015424">
    <property type="entry name" value="PyrdxlP-dep_Trfase"/>
</dbReference>
<reference evidence="4 5" key="1">
    <citation type="journal article" date="2015" name="Microbiome">
        <title>Genomic resolution of linkages in carbon, nitrogen, and sulfur cycling among widespread estuary sediment bacteria.</title>
        <authorList>
            <person name="Baker B.J."/>
            <person name="Lazar C.S."/>
            <person name="Teske A.P."/>
            <person name="Dick G.J."/>
        </authorList>
    </citation>
    <scope>NUCLEOTIDE SEQUENCE [LARGE SCALE GENOMIC DNA]</scope>
    <source>
        <strain evidence="4">SM1_77</strain>
    </source>
</reference>
<dbReference type="EMBL" id="LJVE01000011">
    <property type="protein sequence ID" value="KPL15575.1"/>
    <property type="molecule type" value="Genomic_DNA"/>
</dbReference>
<evidence type="ECO:0000256" key="2">
    <source>
        <dbReference type="ARBA" id="ARBA00022898"/>
    </source>
</evidence>
<dbReference type="PANTHER" id="PTHR32325">
    <property type="entry name" value="BETA-ELIMINATING LYASE-LIKE PROTEIN-RELATED"/>
    <property type="match status" value="1"/>
</dbReference>
<dbReference type="SUPFAM" id="SSF53383">
    <property type="entry name" value="PLP-dependent transferases"/>
    <property type="match status" value="1"/>
</dbReference>
<gene>
    <name evidence="4" type="ORF">AMJ74_01185</name>
</gene>
<dbReference type="Pfam" id="PF01212">
    <property type="entry name" value="Beta_elim_lyase"/>
    <property type="match status" value="1"/>
</dbReference>
<evidence type="ECO:0000313" key="5">
    <source>
        <dbReference type="Proteomes" id="UP000050975"/>
    </source>
</evidence>
<dbReference type="InterPro" id="IPR001597">
    <property type="entry name" value="ArAA_b-elim_lyase/Thr_aldolase"/>
</dbReference>
<dbReference type="Gene3D" id="3.40.640.10">
    <property type="entry name" value="Type I PLP-dependent aspartate aminotransferase-like (Major domain)"/>
    <property type="match status" value="1"/>
</dbReference>
<feature type="non-terminal residue" evidence="4">
    <location>
        <position position="330"/>
    </location>
</feature>
<keyword evidence="2" id="KW-0663">Pyridoxal phosphate</keyword>
<feature type="domain" description="Aromatic amino acid beta-eliminating lyase/threonine aldolase" evidence="3">
    <location>
        <begin position="39"/>
        <end position="279"/>
    </location>
</feature>